<dbReference type="EC" id="5.3.3.2" evidence="3 10"/>
<evidence type="ECO:0000256" key="10">
    <source>
        <dbReference type="HAMAP-Rule" id="MF_00202"/>
    </source>
</evidence>
<evidence type="ECO:0000256" key="7">
    <source>
        <dbReference type="ARBA" id="ARBA00023211"/>
    </source>
</evidence>
<sequence length="199" mass="22219">MSTNMNAGAAEVVSFDDEPLILVDSDDNVLGHMPKAEAHKGEGVLHRAFSIFLFNSDGEVLMQQRADAKQLWGGFWSNSVCSHPRRGETVPEAAQRRLREEIGVEADVTYLYKFEYHAQFGEIGAEHEMCSVFVACSDAAVAGNPNEIADFSFMAPDMLDAELAAHPDRYTPWLKLEWPRIREAHWATVERLTPGNAPR</sequence>
<evidence type="ECO:0000256" key="9">
    <source>
        <dbReference type="ARBA" id="ARBA00023235"/>
    </source>
</evidence>
<dbReference type="SUPFAM" id="SSF55811">
    <property type="entry name" value="Nudix"/>
    <property type="match status" value="1"/>
</dbReference>
<proteinExistence type="inferred from homology"/>
<feature type="binding site" evidence="10">
    <location>
        <position position="83"/>
    </location>
    <ligand>
        <name>Mn(2+)</name>
        <dbReference type="ChEBI" id="CHEBI:29035"/>
    </ligand>
</feature>
<evidence type="ECO:0000259" key="12">
    <source>
        <dbReference type="PROSITE" id="PS51462"/>
    </source>
</evidence>
<comment type="catalytic activity">
    <reaction evidence="10">
        <text>isopentenyl diphosphate = dimethylallyl diphosphate</text>
        <dbReference type="Rhea" id="RHEA:23284"/>
        <dbReference type="ChEBI" id="CHEBI:57623"/>
        <dbReference type="ChEBI" id="CHEBI:128769"/>
        <dbReference type="EC" id="5.3.3.2"/>
    </reaction>
</comment>
<keyword evidence="5 10" id="KW-0479">Metal-binding</keyword>
<dbReference type="InterPro" id="IPR011876">
    <property type="entry name" value="IsopentenylPP_isomerase_typ1"/>
</dbReference>
<reference evidence="13 14" key="1">
    <citation type="submission" date="2013-03" db="EMBL/GenBank/DDBJ databases">
        <title>Salinisphaera hydrothermalis C41B8 Genome Sequencing.</title>
        <authorList>
            <person name="Li C."/>
            <person name="Lai Q."/>
            <person name="Shao Z."/>
        </authorList>
    </citation>
    <scope>NUCLEOTIDE SEQUENCE [LARGE SCALE GENOMIC DNA]</scope>
    <source>
        <strain evidence="13 14">C41B8</strain>
    </source>
</reference>
<dbReference type="STRING" id="1304275.C41B8_11573"/>
<dbReference type="GO" id="GO:0009240">
    <property type="term" value="P:isopentenyl diphosphate biosynthetic process"/>
    <property type="evidence" value="ECO:0007669"/>
    <property type="project" value="TreeGrafter"/>
</dbReference>
<evidence type="ECO:0000256" key="8">
    <source>
        <dbReference type="ARBA" id="ARBA00023229"/>
    </source>
</evidence>
<feature type="binding site" evidence="10">
    <location>
        <position position="126"/>
    </location>
    <ligand>
        <name>Mn(2+)</name>
        <dbReference type="ChEBI" id="CHEBI:29035"/>
    </ligand>
</feature>
<evidence type="ECO:0000256" key="1">
    <source>
        <dbReference type="ARBA" id="ARBA00004826"/>
    </source>
</evidence>
<comment type="subcellular location">
    <subcellularLocation>
        <location evidence="10">Cytoplasm</location>
    </subcellularLocation>
</comment>
<evidence type="ECO:0000256" key="3">
    <source>
        <dbReference type="ARBA" id="ARBA00012057"/>
    </source>
</evidence>
<dbReference type="GO" id="GO:0050992">
    <property type="term" value="P:dimethylallyl diphosphate biosynthetic process"/>
    <property type="evidence" value="ECO:0007669"/>
    <property type="project" value="UniProtKB-UniRule"/>
</dbReference>
<dbReference type="InterPro" id="IPR056375">
    <property type="entry name" value="Idi_bact"/>
</dbReference>
<comment type="pathway">
    <text evidence="1 10">Isoprenoid biosynthesis; dimethylallyl diphosphate biosynthesis; dimethylallyl diphosphate from isopentenyl diphosphate: step 1/1.</text>
</comment>
<dbReference type="GO" id="GO:0046872">
    <property type="term" value="F:metal ion binding"/>
    <property type="evidence" value="ECO:0007669"/>
    <property type="project" value="UniProtKB-KW"/>
</dbReference>
<keyword evidence="8 10" id="KW-0414">Isoprene biosynthesis</keyword>
<keyword evidence="9 10" id="KW-0413">Isomerase</keyword>
<dbReference type="InterPro" id="IPR000086">
    <property type="entry name" value="NUDIX_hydrolase_dom"/>
</dbReference>
<dbReference type="Proteomes" id="UP000028302">
    <property type="component" value="Unassembled WGS sequence"/>
</dbReference>
<dbReference type="GO" id="GO:0005737">
    <property type="term" value="C:cytoplasm"/>
    <property type="evidence" value="ECO:0007669"/>
    <property type="project" value="UniProtKB-SubCell"/>
</dbReference>
<organism evidence="13 14">
    <name type="scientific">Salinisphaera hydrothermalis (strain C41B8)</name>
    <dbReference type="NCBI Taxonomy" id="1304275"/>
    <lineage>
        <taxon>Bacteria</taxon>
        <taxon>Pseudomonadati</taxon>
        <taxon>Pseudomonadota</taxon>
        <taxon>Gammaproteobacteria</taxon>
        <taxon>Salinisphaerales</taxon>
        <taxon>Salinisphaeraceae</taxon>
        <taxon>Salinisphaera</taxon>
    </lineage>
</organism>
<dbReference type="PANTHER" id="PTHR10885:SF0">
    <property type="entry name" value="ISOPENTENYL-DIPHOSPHATE DELTA-ISOMERASE"/>
    <property type="match status" value="1"/>
</dbReference>
<evidence type="ECO:0000256" key="6">
    <source>
        <dbReference type="ARBA" id="ARBA00022842"/>
    </source>
</evidence>
<comment type="function">
    <text evidence="10">Catalyzes the 1,3-allylic rearrangement of the homoallylic substrate isopentenyl (IPP) to its highly electrophilic allylic isomer, dimethylallyl diphosphate (DMAPP).</text>
</comment>
<evidence type="ECO:0000256" key="4">
    <source>
        <dbReference type="ARBA" id="ARBA00022490"/>
    </source>
</evidence>
<gene>
    <name evidence="10" type="primary">idi</name>
    <name evidence="13" type="ORF">C41B8_11573</name>
</gene>
<dbReference type="EMBL" id="APNK01000017">
    <property type="protein sequence ID" value="KEZ77087.1"/>
    <property type="molecule type" value="Genomic_DNA"/>
</dbReference>
<feature type="binding site" evidence="10">
    <location>
        <position position="39"/>
    </location>
    <ligand>
        <name>Mn(2+)</name>
        <dbReference type="ChEBI" id="CHEBI:29035"/>
    </ligand>
</feature>
<dbReference type="PANTHER" id="PTHR10885">
    <property type="entry name" value="ISOPENTENYL-DIPHOSPHATE DELTA-ISOMERASE"/>
    <property type="match status" value="1"/>
</dbReference>
<comment type="cofactor">
    <cofactor evidence="10">
        <name>Mg(2+)</name>
        <dbReference type="ChEBI" id="CHEBI:18420"/>
    </cofactor>
    <text evidence="10">Binds 1 Mg(2+) ion per subunit. The magnesium ion binds only when substrate is bound.</text>
</comment>
<evidence type="ECO:0000313" key="13">
    <source>
        <dbReference type="EMBL" id="KEZ77087.1"/>
    </source>
</evidence>
<feature type="active site" evidence="10 11">
    <location>
        <position position="81"/>
    </location>
</feature>
<comment type="caution">
    <text evidence="13">The sequence shown here is derived from an EMBL/GenBank/DDBJ whole genome shotgun (WGS) entry which is preliminary data.</text>
</comment>
<name>A0A084IK53_SALHC</name>
<dbReference type="Pfam" id="PF00293">
    <property type="entry name" value="NUDIX"/>
    <property type="match status" value="1"/>
</dbReference>
<feature type="binding site" evidence="10">
    <location>
        <position position="101"/>
    </location>
    <ligand>
        <name>Mg(2+)</name>
        <dbReference type="ChEBI" id="CHEBI:18420"/>
    </ligand>
</feature>
<keyword evidence="6 10" id="KW-0460">Magnesium</keyword>
<dbReference type="eggNOG" id="COG1443">
    <property type="taxonomic scope" value="Bacteria"/>
</dbReference>
<feature type="binding site" evidence="10">
    <location>
        <position position="128"/>
    </location>
    <ligand>
        <name>Mn(2+)</name>
        <dbReference type="ChEBI" id="CHEBI:29035"/>
    </ligand>
</feature>
<dbReference type="InterPro" id="IPR015797">
    <property type="entry name" value="NUDIX_hydrolase-like_dom_sf"/>
</dbReference>
<dbReference type="Gene3D" id="3.90.79.10">
    <property type="entry name" value="Nucleoside Triphosphate Pyrophosphohydrolase"/>
    <property type="match status" value="1"/>
</dbReference>
<dbReference type="UniPathway" id="UPA00059">
    <property type="reaction ID" value="UER00104"/>
</dbReference>
<keyword evidence="7 10" id="KW-0464">Manganese</keyword>
<evidence type="ECO:0000256" key="11">
    <source>
        <dbReference type="PIRSR" id="PIRSR018427-1"/>
    </source>
</evidence>
<dbReference type="AlphaFoldDB" id="A0A084IK53"/>
<evidence type="ECO:0000313" key="14">
    <source>
        <dbReference type="Proteomes" id="UP000028302"/>
    </source>
</evidence>
<keyword evidence="4 10" id="KW-0963">Cytoplasm</keyword>
<dbReference type="PATRIC" id="fig|1304275.5.peg.2358"/>
<dbReference type="PIRSF" id="PIRSF018427">
    <property type="entry name" value="Isopntndiph_ism"/>
    <property type="match status" value="1"/>
</dbReference>
<comment type="cofactor">
    <cofactor evidence="10">
        <name>Mn(2+)</name>
        <dbReference type="ChEBI" id="CHEBI:29035"/>
    </cofactor>
    <text evidence="10">Binds 1 Mn(2+) ion per subunit.</text>
</comment>
<dbReference type="NCBIfam" id="TIGR02150">
    <property type="entry name" value="IPP_isom_1"/>
    <property type="match status" value="1"/>
</dbReference>
<feature type="binding site" evidence="10">
    <location>
        <position position="46"/>
    </location>
    <ligand>
        <name>Mn(2+)</name>
        <dbReference type="ChEBI" id="CHEBI:29035"/>
    </ligand>
</feature>
<evidence type="ECO:0000256" key="2">
    <source>
        <dbReference type="ARBA" id="ARBA00007579"/>
    </source>
</evidence>
<dbReference type="CDD" id="cd02885">
    <property type="entry name" value="NUDIX_IPP_Isomerase"/>
    <property type="match status" value="1"/>
</dbReference>
<dbReference type="GO" id="GO:0004452">
    <property type="term" value="F:isopentenyl-diphosphate delta-isomerase activity"/>
    <property type="evidence" value="ECO:0007669"/>
    <property type="project" value="UniProtKB-UniRule"/>
</dbReference>
<evidence type="ECO:0000256" key="5">
    <source>
        <dbReference type="ARBA" id="ARBA00022723"/>
    </source>
</evidence>
<keyword evidence="14" id="KW-1185">Reference proteome</keyword>
<feature type="active site" evidence="10 11">
    <location>
        <position position="128"/>
    </location>
</feature>
<accession>A0A084IK53</accession>
<feature type="domain" description="Nudix hydrolase" evidence="12">
    <location>
        <begin position="44"/>
        <end position="176"/>
    </location>
</feature>
<dbReference type="NCBIfam" id="NF002995">
    <property type="entry name" value="PRK03759.1"/>
    <property type="match status" value="1"/>
</dbReference>
<dbReference type="PROSITE" id="PS51462">
    <property type="entry name" value="NUDIX"/>
    <property type="match status" value="1"/>
</dbReference>
<comment type="similarity">
    <text evidence="2 10">Belongs to the IPP isomerase type 1 family.</text>
</comment>
<protein>
    <recommendedName>
        <fullName evidence="3 10">Isopentenyl-diphosphate Delta-isomerase</fullName>
        <shortName evidence="10">IPP isomerase</shortName>
        <ecNumber evidence="3 10">5.3.3.2</ecNumber>
    </recommendedName>
    <alternativeName>
        <fullName evidence="10">IPP:DMAPP isomerase</fullName>
    </alternativeName>
    <alternativeName>
        <fullName evidence="10">Isopentenyl pyrophosphate isomerase</fullName>
    </alternativeName>
</protein>
<dbReference type="RefSeq" id="WP_084188893.1">
    <property type="nucleotide sequence ID" value="NZ_APNK01000017.1"/>
</dbReference>
<dbReference type="HAMAP" id="MF_00202">
    <property type="entry name" value="Idi"/>
    <property type="match status" value="1"/>
</dbReference>